<dbReference type="Gene3D" id="1.10.150.20">
    <property type="entry name" value="5' to 3' exonuclease, C-terminal subdomain"/>
    <property type="match status" value="1"/>
</dbReference>
<dbReference type="GO" id="GO:0006302">
    <property type="term" value="P:double-strand break repair"/>
    <property type="evidence" value="ECO:0007669"/>
    <property type="project" value="TreeGrafter"/>
</dbReference>
<evidence type="ECO:0000256" key="1">
    <source>
        <dbReference type="ARBA" id="ARBA00022705"/>
    </source>
</evidence>
<dbReference type="Gene3D" id="3.30.420.10">
    <property type="entry name" value="Ribonuclease H-like superfamily/Ribonuclease H"/>
    <property type="match status" value="1"/>
</dbReference>
<organism evidence="4 5">
    <name type="scientific">Vibrio phage BUCT194</name>
    <dbReference type="NCBI Taxonomy" id="2859072"/>
    <lineage>
        <taxon>Viruses</taxon>
        <taxon>Duplodnaviria</taxon>
        <taxon>Heunggongvirae</taxon>
        <taxon>Uroviricota</taxon>
        <taxon>Caudoviricetes</taxon>
        <taxon>Schitoviridae</taxon>
        <taxon>Varunavirus</taxon>
        <taxon>Varunavirus BUCT194</taxon>
    </lineage>
</organism>
<dbReference type="SMART" id="SM00482">
    <property type="entry name" value="POLAc"/>
    <property type="match status" value="1"/>
</dbReference>
<dbReference type="PANTHER" id="PTHR10133">
    <property type="entry name" value="DNA POLYMERASE I"/>
    <property type="match status" value="1"/>
</dbReference>
<evidence type="ECO:0000256" key="2">
    <source>
        <dbReference type="ARBA" id="ARBA00023109"/>
    </source>
</evidence>
<evidence type="ECO:0000313" key="4">
    <source>
        <dbReference type="EMBL" id="UAW01136.1"/>
    </source>
</evidence>
<dbReference type="RefSeq" id="YP_010657571.1">
    <property type="nucleotide sequence ID" value="NC_070848.1"/>
</dbReference>
<dbReference type="Pfam" id="PF01612">
    <property type="entry name" value="DNA_pol_A_exo1"/>
    <property type="match status" value="1"/>
</dbReference>
<dbReference type="InterPro" id="IPR043502">
    <property type="entry name" value="DNA/RNA_pol_sf"/>
</dbReference>
<dbReference type="Proteomes" id="UP000828026">
    <property type="component" value="Segment"/>
</dbReference>
<dbReference type="Gene3D" id="1.20.1060.10">
    <property type="entry name" value="Taq DNA Polymerase, Chain T, domain 4"/>
    <property type="match status" value="1"/>
</dbReference>
<name>A0AAE9BPH3_9CAUD</name>
<dbReference type="GO" id="GO:0003677">
    <property type="term" value="F:DNA binding"/>
    <property type="evidence" value="ECO:0007669"/>
    <property type="project" value="InterPro"/>
</dbReference>
<dbReference type="GO" id="GO:0039693">
    <property type="term" value="P:viral DNA genome replication"/>
    <property type="evidence" value="ECO:0007669"/>
    <property type="project" value="UniProtKB-KW"/>
</dbReference>
<dbReference type="PANTHER" id="PTHR10133:SF27">
    <property type="entry name" value="DNA POLYMERASE NU"/>
    <property type="match status" value="1"/>
</dbReference>
<dbReference type="SUPFAM" id="SSF53098">
    <property type="entry name" value="Ribonuclease H-like"/>
    <property type="match status" value="1"/>
</dbReference>
<feature type="domain" description="DNA-directed DNA polymerase family A palm" evidence="3">
    <location>
        <begin position="571"/>
        <end position="863"/>
    </location>
</feature>
<dbReference type="GO" id="GO:0003887">
    <property type="term" value="F:DNA-directed DNA polymerase activity"/>
    <property type="evidence" value="ECO:0007669"/>
    <property type="project" value="InterPro"/>
</dbReference>
<dbReference type="EMBL" id="MZ447858">
    <property type="protein sequence ID" value="UAW01136.1"/>
    <property type="molecule type" value="Genomic_DNA"/>
</dbReference>
<keyword evidence="2" id="KW-1194">Viral DNA replication</keyword>
<reference evidence="4 5" key="1">
    <citation type="submission" date="2021-06" db="EMBL/GenBank/DDBJ databases">
        <authorList>
            <person name="Chen R."/>
            <person name="Qin H."/>
            <person name="He S."/>
            <person name="Han P."/>
            <person name="Xu F."/>
            <person name="Sun H."/>
            <person name="Fan H."/>
            <person name="Tong Y."/>
        </authorList>
    </citation>
    <scope>NUCLEOTIDE SEQUENCE [LARGE SCALE GENOMIC DNA]</scope>
</reference>
<dbReference type="InterPro" id="IPR036397">
    <property type="entry name" value="RNaseH_sf"/>
</dbReference>
<dbReference type="GO" id="GO:0006261">
    <property type="term" value="P:DNA-templated DNA replication"/>
    <property type="evidence" value="ECO:0007669"/>
    <property type="project" value="InterPro"/>
</dbReference>
<keyword evidence="5" id="KW-1185">Reference proteome</keyword>
<sequence length="936" mass="106777">MYYIILNEPQESYDVAVLLKYRMLTHEGLRDHYVEPLERLGLPKNSCIGLNLENFGKKKPTAKEIRTYLTDELLPVIRDCKSKLLICTDGDYFKVLTKKTKVESHLGYVLPCVIPDYEHLNVVYVPNYSGLFYSDSLQGKIDIGIQTAYDFLQGSYEEIGTNVIKYSEYIPCVPAQVKAALERLHQYDSLTCDTETFSLRHTDAKLGTIGFAWNEHEGICFDVEHLLRTTGTGFKSRINEVRVLFKEFFETYQGRLIYHNCPYDIKILIYYLWMDDILDTEGLLHGLEVLTRNFDDTRIIAYLATNSCAGNKLSLKDLAHEFAGNYAQSDIDDITKIKNQDLMQYNLVDCLSTWFVYNKYYPMMVADDQEKVYHFFKDILKNIIQMELTGMPIDMARTKEVDSHIKAIIDEHWDILNNSPLLKRFIDMRKQQIMEQKNAEYKKKRITVDEVKYEFNPNSNKELIALIHEFLGYEVHSTTDTGQPSVGGDELKGHMKRSTDEDAKAVLNAILKIQEGDKIRNTFISKFLDAVEGPDGWHYLFGSFNLGGTKSGRLSSSNPNLQNLPNGSTYGKLVKSCFRAPPGMVTLHFEKLNVLKITDEDLDILFQIKNLAHGNLIKANNRDEFDKLSSKLSIKGYLIKIGAFDIDVGWLFYGLDYASLEDRINTLLTKDPNKVKVYTDGYDGHSLRAYSYFKEQMPDIEDTVESINSIAERYPVLRQDSKAPTFALTYLGTWLTLVTNCGFSPEVAKQIEKNYHDLYQVSDAWVKAKIEQACVDGYVTLAFGLRLRTPILRKTILDAKSTPNQASAEKRTAGNAVSGQSYGLLNSRAGVDLQQRVLASEYRTDIRPSAHIHDAQYGMVRNTPEAVAWLNENIVDCVEWQELPELQHDGVKLTGDLGIFYPNWSNEITLPHNATPAEVAVACREGIQKYEAKKNQ</sequence>
<dbReference type="Gene3D" id="3.30.70.370">
    <property type="match status" value="2"/>
</dbReference>
<evidence type="ECO:0000259" key="3">
    <source>
        <dbReference type="SMART" id="SM00482"/>
    </source>
</evidence>
<dbReference type="Pfam" id="PF00476">
    <property type="entry name" value="DNA_pol_A"/>
    <property type="match status" value="2"/>
</dbReference>
<dbReference type="InterPro" id="IPR012337">
    <property type="entry name" value="RNaseH-like_sf"/>
</dbReference>
<dbReference type="GO" id="GO:0008408">
    <property type="term" value="F:3'-5' exonuclease activity"/>
    <property type="evidence" value="ECO:0007669"/>
    <property type="project" value="InterPro"/>
</dbReference>
<protein>
    <submittedName>
        <fullName evidence="4">DNA polymerase</fullName>
    </submittedName>
</protein>
<dbReference type="SUPFAM" id="SSF56672">
    <property type="entry name" value="DNA/RNA polymerases"/>
    <property type="match status" value="2"/>
</dbReference>
<evidence type="ECO:0000313" key="5">
    <source>
        <dbReference type="Proteomes" id="UP000828026"/>
    </source>
</evidence>
<dbReference type="PRINTS" id="PR00868">
    <property type="entry name" value="DNAPOLI"/>
</dbReference>
<accession>A0AAE9BPH3</accession>
<dbReference type="InterPro" id="IPR001098">
    <property type="entry name" value="DNA-dir_DNA_pol_A_palm_dom"/>
</dbReference>
<dbReference type="KEGG" id="vg:77933490"/>
<dbReference type="InterPro" id="IPR002562">
    <property type="entry name" value="3'-5'_exonuclease_dom"/>
</dbReference>
<dbReference type="InterPro" id="IPR002298">
    <property type="entry name" value="DNA_polymerase_A"/>
</dbReference>
<keyword evidence="1" id="KW-0235">DNA replication</keyword>
<dbReference type="GeneID" id="77933490"/>
<proteinExistence type="predicted"/>